<feature type="transmembrane region" description="Helical" evidence="8">
    <location>
        <begin position="70"/>
        <end position="93"/>
    </location>
</feature>
<dbReference type="Pfam" id="PF03547">
    <property type="entry name" value="Mem_trans"/>
    <property type="match status" value="1"/>
</dbReference>
<dbReference type="PANTHER" id="PTHR36838">
    <property type="entry name" value="AUXIN EFFLUX CARRIER FAMILY PROTEIN"/>
    <property type="match status" value="1"/>
</dbReference>
<evidence type="ECO:0000256" key="7">
    <source>
        <dbReference type="ARBA" id="ARBA00023136"/>
    </source>
</evidence>
<accession>A0A0G4JWY5</accession>
<evidence type="ECO:0000313" key="12">
    <source>
        <dbReference type="Proteomes" id="UP000285972"/>
    </source>
</evidence>
<evidence type="ECO:0000256" key="4">
    <source>
        <dbReference type="ARBA" id="ARBA00022475"/>
    </source>
</evidence>
<gene>
    <name evidence="10" type="ORF">BIY26_11695</name>
    <name evidence="9" type="ORF">BN1221_02918</name>
</gene>
<sequence length="319" mass="34050">MSWENWSFAFNVTVPNLLMLLLGVGLRKLKILNDDFCDSAMRLVFNVSLPCLLFFSVAANHQSIMEQLPLVIYGVIGTLLTYLLLEFAAVYVVKEPTERGIFVQGGFRSNTGIMGLAFAMSAYGNEGVAVGSMYLLVTVIMFNVLSVITLTRSLKRTTDGRGIGTLALLKSIVTNPLIISLLAGLCYSKSGWPVPPVIQQTGSFIAALSLPLALLCAGVSLDWRMIFRSSNVAALSSLAKLLVVPGILTLGGWLVGFRGVTLGVIFLFSATPTAAGSYAMTRAMGGNPTLAANIIGLTTAGSFFVIALGVYFLRSLDVI</sequence>
<feature type="transmembrane region" description="Helical" evidence="8">
    <location>
        <begin position="39"/>
        <end position="58"/>
    </location>
</feature>
<dbReference type="GeneID" id="70905586"/>
<dbReference type="OrthoDB" id="9786439at2"/>
<dbReference type="AlphaFoldDB" id="A0A0G4JWY5"/>
<reference evidence="11" key="2">
    <citation type="submission" date="2015-01" db="EMBL/GenBank/DDBJ databases">
        <authorList>
            <person name="Paterson Steve"/>
        </authorList>
    </citation>
    <scope>NUCLEOTIDE SEQUENCE [LARGE SCALE GENOMIC DNA]</scope>
    <source>
        <strain evidence="11">OBR1</strain>
    </source>
</reference>
<protein>
    <submittedName>
        <fullName evidence="9">Possible AEC family malate permease</fullName>
    </submittedName>
    <submittedName>
        <fullName evidence="10">Transporter</fullName>
    </submittedName>
</protein>
<feature type="transmembrane region" description="Helical" evidence="8">
    <location>
        <begin position="163"/>
        <end position="183"/>
    </location>
</feature>
<keyword evidence="7 8" id="KW-0472">Membrane</keyword>
<comment type="subcellular location">
    <subcellularLocation>
        <location evidence="1">Cell membrane</location>
        <topology evidence="1">Multi-pass membrane protein</topology>
    </subcellularLocation>
</comment>
<dbReference type="GO" id="GO:0005886">
    <property type="term" value="C:plasma membrane"/>
    <property type="evidence" value="ECO:0007669"/>
    <property type="project" value="UniProtKB-SubCell"/>
</dbReference>
<name>A0A0G4JWY5_9GAMM</name>
<evidence type="ECO:0000256" key="6">
    <source>
        <dbReference type="ARBA" id="ARBA00022989"/>
    </source>
</evidence>
<dbReference type="InterPro" id="IPR004776">
    <property type="entry name" value="Mem_transp_PIN-like"/>
</dbReference>
<dbReference type="InterPro" id="IPR038770">
    <property type="entry name" value="Na+/solute_symporter_sf"/>
</dbReference>
<dbReference type="RefSeq" id="WP_048637895.1">
    <property type="nucleotide sequence ID" value="NZ_CGIG01000001.1"/>
</dbReference>
<feature type="transmembrane region" description="Helical" evidence="8">
    <location>
        <begin position="290"/>
        <end position="313"/>
    </location>
</feature>
<dbReference type="KEGG" id="bgj:AWC36_02200"/>
<dbReference type="PANTHER" id="PTHR36838:SF4">
    <property type="entry name" value="AUXIN EFFLUX CARRIER FAMILY PROTEIN"/>
    <property type="match status" value="1"/>
</dbReference>
<comment type="similarity">
    <text evidence="2">Belongs to the auxin efflux carrier (TC 2.A.69) family.</text>
</comment>
<dbReference type="Gene3D" id="1.20.1530.20">
    <property type="match status" value="1"/>
</dbReference>
<proteinExistence type="inferred from homology"/>
<keyword evidence="3" id="KW-0813">Transport</keyword>
<evidence type="ECO:0000256" key="1">
    <source>
        <dbReference type="ARBA" id="ARBA00004651"/>
    </source>
</evidence>
<evidence type="ECO:0000256" key="5">
    <source>
        <dbReference type="ARBA" id="ARBA00022692"/>
    </source>
</evidence>
<dbReference type="GO" id="GO:0055085">
    <property type="term" value="P:transmembrane transport"/>
    <property type="evidence" value="ECO:0007669"/>
    <property type="project" value="InterPro"/>
</dbReference>
<evidence type="ECO:0000313" key="10">
    <source>
        <dbReference type="EMBL" id="RLM23513.1"/>
    </source>
</evidence>
<evidence type="ECO:0000256" key="3">
    <source>
        <dbReference type="ARBA" id="ARBA00022448"/>
    </source>
</evidence>
<reference evidence="9" key="1">
    <citation type="submission" date="2015-01" db="EMBL/GenBank/DDBJ databases">
        <authorList>
            <person name="Xiang T."/>
            <person name="Song Y."/>
            <person name="Huang L."/>
            <person name="Wang B."/>
            <person name="Wu P."/>
        </authorList>
    </citation>
    <scope>NUCLEOTIDE SEQUENCE [LARGE SCALE GENOMIC DNA]</scope>
    <source>
        <strain evidence="9">OBR1</strain>
    </source>
</reference>
<feature type="transmembrane region" description="Helical" evidence="8">
    <location>
        <begin position="6"/>
        <end position="27"/>
    </location>
</feature>
<dbReference type="Proteomes" id="UP000044377">
    <property type="component" value="Unassembled WGS sequence"/>
</dbReference>
<reference evidence="10 12" key="3">
    <citation type="submission" date="2016-09" db="EMBL/GenBank/DDBJ databases">
        <authorList>
            <person name="Doonan J."/>
            <person name="Pachebat J.A."/>
            <person name="Golyshin P.N."/>
            <person name="Denman S."/>
            <person name="Mcdonald J.E."/>
        </authorList>
    </citation>
    <scope>NUCLEOTIDE SEQUENCE [LARGE SCALE GENOMIC DNA]</scope>
    <source>
        <strain evidence="10 12">FRB141</strain>
    </source>
</reference>
<keyword evidence="5 8" id="KW-0812">Transmembrane</keyword>
<evidence type="ECO:0000256" key="2">
    <source>
        <dbReference type="ARBA" id="ARBA00010145"/>
    </source>
</evidence>
<keyword evidence="4" id="KW-1003">Cell membrane</keyword>
<evidence type="ECO:0000313" key="9">
    <source>
        <dbReference type="EMBL" id="CPR17914.1"/>
    </source>
</evidence>
<feature type="transmembrane region" description="Helical" evidence="8">
    <location>
        <begin position="260"/>
        <end position="278"/>
    </location>
</feature>
<keyword evidence="11" id="KW-1185">Reference proteome</keyword>
<feature type="transmembrane region" description="Helical" evidence="8">
    <location>
        <begin position="129"/>
        <end position="151"/>
    </location>
</feature>
<dbReference type="STRING" id="1109412.BN1221_02918"/>
<feature type="transmembrane region" description="Helical" evidence="8">
    <location>
        <begin position="233"/>
        <end position="254"/>
    </location>
</feature>
<keyword evidence="6 8" id="KW-1133">Transmembrane helix</keyword>
<dbReference type="EMBL" id="MJLX01000028">
    <property type="protein sequence ID" value="RLM23513.1"/>
    <property type="molecule type" value="Genomic_DNA"/>
</dbReference>
<feature type="transmembrane region" description="Helical" evidence="8">
    <location>
        <begin position="203"/>
        <end position="221"/>
    </location>
</feature>
<evidence type="ECO:0000313" key="11">
    <source>
        <dbReference type="Proteomes" id="UP000044377"/>
    </source>
</evidence>
<dbReference type="Proteomes" id="UP000285972">
    <property type="component" value="Unassembled WGS sequence"/>
</dbReference>
<evidence type="ECO:0000256" key="8">
    <source>
        <dbReference type="SAM" id="Phobius"/>
    </source>
</evidence>
<dbReference type="EMBL" id="CGIG01000001">
    <property type="protein sequence ID" value="CPR17914.1"/>
    <property type="molecule type" value="Genomic_DNA"/>
</dbReference>
<organism evidence="9 11">
    <name type="scientific">Brenneria goodwinii</name>
    <dbReference type="NCBI Taxonomy" id="1109412"/>
    <lineage>
        <taxon>Bacteria</taxon>
        <taxon>Pseudomonadati</taxon>
        <taxon>Pseudomonadota</taxon>
        <taxon>Gammaproteobacteria</taxon>
        <taxon>Enterobacterales</taxon>
        <taxon>Pectobacteriaceae</taxon>
        <taxon>Brenneria</taxon>
    </lineage>
</organism>